<evidence type="ECO:0000256" key="2">
    <source>
        <dbReference type="ARBA" id="ARBA00022737"/>
    </source>
</evidence>
<gene>
    <name evidence="6" type="ORF">NWE73_11990</name>
</gene>
<dbReference type="Proteomes" id="UP001152321">
    <property type="component" value="Unassembled WGS sequence"/>
</dbReference>
<dbReference type="PANTHER" id="PTHR43790:SF9">
    <property type="entry name" value="GALACTOFURANOSE TRANSPORTER ATP-BINDING PROTEIN YTFR"/>
    <property type="match status" value="1"/>
</dbReference>
<proteinExistence type="predicted"/>
<dbReference type="InterPro" id="IPR003439">
    <property type="entry name" value="ABC_transporter-like_ATP-bd"/>
</dbReference>
<dbReference type="PROSITE" id="PS00211">
    <property type="entry name" value="ABC_TRANSPORTER_1"/>
    <property type="match status" value="1"/>
</dbReference>
<dbReference type="EMBL" id="JANRMI010000003">
    <property type="protein sequence ID" value="MDG0817092.1"/>
    <property type="molecule type" value="Genomic_DNA"/>
</dbReference>
<keyword evidence="3" id="KW-0547">Nucleotide-binding</keyword>
<keyword evidence="1" id="KW-0813">Transport</keyword>
<dbReference type="PROSITE" id="PS50893">
    <property type="entry name" value="ABC_TRANSPORTER_2"/>
    <property type="match status" value="2"/>
</dbReference>
<dbReference type="InterPro" id="IPR017871">
    <property type="entry name" value="ABC_transporter-like_CS"/>
</dbReference>
<keyword evidence="2" id="KW-0677">Repeat</keyword>
<comment type="caution">
    <text evidence="6">The sequence shown here is derived from an EMBL/GenBank/DDBJ whole genome shotgun (WGS) entry which is preliminary data.</text>
</comment>
<evidence type="ECO:0000313" key="7">
    <source>
        <dbReference type="Proteomes" id="UP001152321"/>
    </source>
</evidence>
<dbReference type="Gene3D" id="3.40.50.300">
    <property type="entry name" value="P-loop containing nucleotide triphosphate hydrolases"/>
    <property type="match status" value="2"/>
</dbReference>
<sequence>MNLQPAVEFRGISKYFGDVKANSDISFTVTAGSIHGIVGENGAGKSTAMKILFGLYRPDEGEILVNGQPVHFHSSVDAMSAKIGMVHQHFMLAEPFTALDNILLQQKGSAFSILPRAEQKARLHEIAQRYGFDINLDAKIEDLSVGAQQRIEILKILSQDSQILILDEPTAVLTPQEVQDLFKNLKRLKEEGKTILIITHKLKEVMSLTDEVTIFRAGQVVANKKTAETSAADLAELMVGRRLQNPQERKTSVNTDSTILNISNLNAALGTHKIHDINLQVHTSEIVGIAGVEGNGQDVLIRALLDPHSLNKKSFSGDLKVHGKMGSFPEDRLRFGVLPSRPVWENFLLGQQKISRFARGIFLKGQEVLRATQEAMESYDVRPRNAYLPFEKLSGGNQQKLVVARALSQKPRFVIAAQPTRGVDIGAIEFIHNELRKCRDDGTGVLLISSELDELMALSDRILVLYKGRLVAEFSRSQFDEIALGTAMGGCH</sequence>
<dbReference type="InterPro" id="IPR027417">
    <property type="entry name" value="P-loop_NTPase"/>
</dbReference>
<dbReference type="Pfam" id="PF00005">
    <property type="entry name" value="ABC_tran"/>
    <property type="match status" value="2"/>
</dbReference>
<feature type="domain" description="ABC transporter" evidence="5">
    <location>
        <begin position="257"/>
        <end position="492"/>
    </location>
</feature>
<dbReference type="CDD" id="cd03216">
    <property type="entry name" value="ABC_Carb_Monos_I"/>
    <property type="match status" value="1"/>
</dbReference>
<organism evidence="6 7">
    <name type="scientific">Bdellovibrio svalbardensis</name>
    <dbReference type="NCBI Taxonomy" id="2972972"/>
    <lineage>
        <taxon>Bacteria</taxon>
        <taxon>Pseudomonadati</taxon>
        <taxon>Bdellovibrionota</taxon>
        <taxon>Bdellovibrionia</taxon>
        <taxon>Bdellovibrionales</taxon>
        <taxon>Pseudobdellovibrionaceae</taxon>
        <taxon>Bdellovibrio</taxon>
    </lineage>
</organism>
<dbReference type="PANTHER" id="PTHR43790">
    <property type="entry name" value="CARBOHYDRATE TRANSPORT ATP-BINDING PROTEIN MG119-RELATED"/>
    <property type="match status" value="1"/>
</dbReference>
<name>A0ABT6DJR7_9BACT</name>
<evidence type="ECO:0000256" key="1">
    <source>
        <dbReference type="ARBA" id="ARBA00022448"/>
    </source>
</evidence>
<dbReference type="SUPFAM" id="SSF52540">
    <property type="entry name" value="P-loop containing nucleoside triphosphate hydrolases"/>
    <property type="match status" value="2"/>
</dbReference>
<dbReference type="InterPro" id="IPR003593">
    <property type="entry name" value="AAA+_ATPase"/>
</dbReference>
<dbReference type="CDD" id="cd03215">
    <property type="entry name" value="ABC_Carb_Monos_II"/>
    <property type="match status" value="1"/>
</dbReference>
<evidence type="ECO:0000256" key="4">
    <source>
        <dbReference type="ARBA" id="ARBA00022840"/>
    </source>
</evidence>
<protein>
    <submittedName>
        <fullName evidence="6">ABC transporter ATP-binding protein</fullName>
    </submittedName>
</protein>
<dbReference type="RefSeq" id="WP_277578568.1">
    <property type="nucleotide sequence ID" value="NZ_JANRMI010000003.1"/>
</dbReference>
<feature type="domain" description="ABC transporter" evidence="5">
    <location>
        <begin position="7"/>
        <end position="242"/>
    </location>
</feature>
<keyword evidence="4 6" id="KW-0067">ATP-binding</keyword>
<evidence type="ECO:0000259" key="5">
    <source>
        <dbReference type="PROSITE" id="PS50893"/>
    </source>
</evidence>
<dbReference type="SMART" id="SM00382">
    <property type="entry name" value="AAA"/>
    <property type="match status" value="1"/>
</dbReference>
<keyword evidence="7" id="KW-1185">Reference proteome</keyword>
<dbReference type="GO" id="GO:0005524">
    <property type="term" value="F:ATP binding"/>
    <property type="evidence" value="ECO:0007669"/>
    <property type="project" value="UniProtKB-KW"/>
</dbReference>
<evidence type="ECO:0000313" key="6">
    <source>
        <dbReference type="EMBL" id="MDG0817092.1"/>
    </source>
</evidence>
<reference evidence="6" key="1">
    <citation type="submission" date="2022-08" db="EMBL/GenBank/DDBJ databases">
        <title>Novel Bdellovibrio Species Isolated from Svalbard: Designation Bdellovibrio svalbardensis.</title>
        <authorList>
            <person name="Mitchell R.J."/>
            <person name="Choi S.Y."/>
        </authorList>
    </citation>
    <scope>NUCLEOTIDE SEQUENCE</scope>
    <source>
        <strain evidence="6">PAP01</strain>
    </source>
</reference>
<accession>A0ABT6DJR7</accession>
<dbReference type="InterPro" id="IPR050107">
    <property type="entry name" value="ABC_carbohydrate_import_ATPase"/>
</dbReference>
<evidence type="ECO:0000256" key="3">
    <source>
        <dbReference type="ARBA" id="ARBA00022741"/>
    </source>
</evidence>